<dbReference type="Proteomes" id="UP001491310">
    <property type="component" value="Unassembled WGS sequence"/>
</dbReference>
<evidence type="ECO:0000256" key="6">
    <source>
        <dbReference type="SAM" id="MobiDB-lite"/>
    </source>
</evidence>
<dbReference type="EMBL" id="JALJOT010000007">
    <property type="protein sequence ID" value="KAK9908615.1"/>
    <property type="molecule type" value="Genomic_DNA"/>
</dbReference>
<dbReference type="InterPro" id="IPR009057">
    <property type="entry name" value="Homeodomain-like_sf"/>
</dbReference>
<reference evidence="10 11" key="1">
    <citation type="journal article" date="2024" name="Nat. Commun.">
        <title>Phylogenomics reveals the evolutionary origins of lichenization in chlorophyte algae.</title>
        <authorList>
            <person name="Puginier C."/>
            <person name="Libourel C."/>
            <person name="Otte J."/>
            <person name="Skaloud P."/>
            <person name="Haon M."/>
            <person name="Grisel S."/>
            <person name="Petersen M."/>
            <person name="Berrin J.G."/>
            <person name="Delaux P.M."/>
            <person name="Dal Grande F."/>
            <person name="Keller J."/>
        </authorList>
    </citation>
    <scope>NUCLEOTIDE SEQUENCE [LARGE SCALE GENOMIC DNA]</scope>
    <source>
        <strain evidence="10 11">SAG 216-7</strain>
    </source>
</reference>
<keyword evidence="5" id="KW-0539">Nucleus</keyword>
<evidence type="ECO:0000256" key="1">
    <source>
        <dbReference type="ARBA" id="ARBA00004604"/>
    </source>
</evidence>
<keyword evidence="2" id="KW-0158">Chromosome</keyword>
<keyword evidence="3" id="KW-0175">Coiled coil</keyword>
<gene>
    <name evidence="10" type="ORF">WJX75_000498</name>
</gene>
<evidence type="ECO:0000256" key="5">
    <source>
        <dbReference type="ARBA" id="ARBA00023242"/>
    </source>
</evidence>
<sequence>MSQVKRLGVSKQKWTEEEERALRIGVEKFGVGKWRLIQKDETLGPELVNRSNVDLKDKWRNLNMDMFGSRGDKRGSRAKARGKARPKPAAAPAPVLETLEKQEVLVNRQRKRKRRPERAPEANAPLPYRGSSGALRSLQEAALGPDMDERLPARRRRRKPRALLDDEDDVEEDNGEEPSADPHSRTGPIPDDMVVAAIISLQDPVGSHPEDISRWIESHYAVASSFKKTVRGTLRRMVDAGRLETVPNHINLFRLGGVVRQLSQEVGMEWPRTKPGSTSLDSRTAVESAEAAAKAVAEAEEAAALATRLMAAASRYEQEAELADPAAAG</sequence>
<keyword evidence="11" id="KW-1185">Reference proteome</keyword>
<dbReference type="Gene3D" id="1.10.10.60">
    <property type="entry name" value="Homeodomain-like"/>
    <property type="match status" value="1"/>
</dbReference>
<dbReference type="PANTHER" id="PTHR46267">
    <property type="entry name" value="SINGLE MYB HISTONE 4"/>
    <property type="match status" value="1"/>
</dbReference>
<dbReference type="InterPro" id="IPR005818">
    <property type="entry name" value="Histone_H1/H5_H15"/>
</dbReference>
<dbReference type="Gene3D" id="1.10.10.10">
    <property type="entry name" value="Winged helix-like DNA-binding domain superfamily/Winged helix DNA-binding domain"/>
    <property type="match status" value="1"/>
</dbReference>
<dbReference type="SUPFAM" id="SSF46689">
    <property type="entry name" value="Homeodomain-like"/>
    <property type="match status" value="1"/>
</dbReference>
<dbReference type="PROSITE" id="PS51294">
    <property type="entry name" value="HTH_MYB"/>
    <property type="match status" value="1"/>
</dbReference>
<feature type="domain" description="Myb-like" evidence="7">
    <location>
        <begin position="6"/>
        <end position="63"/>
    </location>
</feature>
<dbReference type="PANTHER" id="PTHR46267:SF15">
    <property type="entry name" value="WINGED HELIX-TURN-HELIX TRANSCRIPTION REPRESSOR DNA-BINDING PROTEIN-RELATED"/>
    <property type="match status" value="1"/>
</dbReference>
<evidence type="ECO:0000313" key="10">
    <source>
        <dbReference type="EMBL" id="KAK9908615.1"/>
    </source>
</evidence>
<feature type="compositionally biased region" description="Basic residues" evidence="6">
    <location>
        <begin position="76"/>
        <end position="86"/>
    </location>
</feature>
<evidence type="ECO:0000256" key="3">
    <source>
        <dbReference type="ARBA" id="ARBA00023054"/>
    </source>
</evidence>
<evidence type="ECO:0000313" key="11">
    <source>
        <dbReference type="Proteomes" id="UP001491310"/>
    </source>
</evidence>
<feature type="region of interest" description="Disordered" evidence="6">
    <location>
        <begin position="66"/>
        <end position="190"/>
    </location>
</feature>
<dbReference type="InterPro" id="IPR036390">
    <property type="entry name" value="WH_DNA-bd_sf"/>
</dbReference>
<dbReference type="InterPro" id="IPR001005">
    <property type="entry name" value="SANT/Myb"/>
</dbReference>
<dbReference type="SMART" id="SM00717">
    <property type="entry name" value="SANT"/>
    <property type="match status" value="1"/>
</dbReference>
<comment type="subcellular location">
    <subcellularLocation>
        <location evidence="1">Nucleus</location>
        <location evidence="1">Nucleolus</location>
    </subcellularLocation>
</comment>
<evidence type="ECO:0008006" key="12">
    <source>
        <dbReference type="Google" id="ProtNLM"/>
    </source>
</evidence>
<organism evidence="10 11">
    <name type="scientific">Coccomyxa subellipsoidea</name>
    <dbReference type="NCBI Taxonomy" id="248742"/>
    <lineage>
        <taxon>Eukaryota</taxon>
        <taxon>Viridiplantae</taxon>
        <taxon>Chlorophyta</taxon>
        <taxon>core chlorophytes</taxon>
        <taxon>Trebouxiophyceae</taxon>
        <taxon>Trebouxiophyceae incertae sedis</taxon>
        <taxon>Coccomyxaceae</taxon>
        <taxon>Coccomyxa</taxon>
    </lineage>
</organism>
<dbReference type="InterPro" id="IPR044597">
    <property type="entry name" value="SMH1-6"/>
</dbReference>
<proteinExistence type="predicted"/>
<keyword evidence="4" id="KW-0238">DNA-binding</keyword>
<dbReference type="SUPFAM" id="SSF46785">
    <property type="entry name" value="Winged helix' DNA-binding domain"/>
    <property type="match status" value="1"/>
</dbReference>
<dbReference type="PROSITE" id="PS50090">
    <property type="entry name" value="MYB_LIKE"/>
    <property type="match status" value="1"/>
</dbReference>
<feature type="domain" description="HTH myb-type" evidence="8">
    <location>
        <begin position="6"/>
        <end position="62"/>
    </location>
</feature>
<evidence type="ECO:0000256" key="2">
    <source>
        <dbReference type="ARBA" id="ARBA00022454"/>
    </source>
</evidence>
<dbReference type="InterPro" id="IPR017930">
    <property type="entry name" value="Myb_dom"/>
</dbReference>
<protein>
    <recommendedName>
        <fullName evidence="12">MYB transcription factor</fullName>
    </recommendedName>
</protein>
<comment type="caution">
    <text evidence="10">The sequence shown here is derived from an EMBL/GenBank/DDBJ whole genome shotgun (WGS) entry which is preliminary data.</text>
</comment>
<dbReference type="SMART" id="SM00526">
    <property type="entry name" value="H15"/>
    <property type="match status" value="1"/>
</dbReference>
<evidence type="ECO:0000256" key="4">
    <source>
        <dbReference type="ARBA" id="ARBA00023125"/>
    </source>
</evidence>
<dbReference type="InterPro" id="IPR036388">
    <property type="entry name" value="WH-like_DNA-bd_sf"/>
</dbReference>
<dbReference type="Pfam" id="PF00249">
    <property type="entry name" value="Myb_DNA-binding"/>
    <property type="match status" value="1"/>
</dbReference>
<dbReference type="CDD" id="cd11660">
    <property type="entry name" value="SANT_TRF"/>
    <property type="match status" value="1"/>
</dbReference>
<dbReference type="PROSITE" id="PS51504">
    <property type="entry name" value="H15"/>
    <property type="match status" value="1"/>
</dbReference>
<accession>A0ABR2YNJ0</accession>
<feature type="domain" description="H15" evidence="9">
    <location>
        <begin position="186"/>
        <end position="257"/>
    </location>
</feature>
<feature type="compositionally biased region" description="Acidic residues" evidence="6">
    <location>
        <begin position="165"/>
        <end position="179"/>
    </location>
</feature>
<evidence type="ECO:0000259" key="9">
    <source>
        <dbReference type="PROSITE" id="PS51504"/>
    </source>
</evidence>
<dbReference type="Pfam" id="PF00538">
    <property type="entry name" value="Linker_histone"/>
    <property type="match status" value="1"/>
</dbReference>
<evidence type="ECO:0000259" key="8">
    <source>
        <dbReference type="PROSITE" id="PS51294"/>
    </source>
</evidence>
<name>A0ABR2YNJ0_9CHLO</name>
<evidence type="ECO:0000259" key="7">
    <source>
        <dbReference type="PROSITE" id="PS50090"/>
    </source>
</evidence>